<keyword evidence="4 5" id="KW-0862">Zinc</keyword>
<evidence type="ECO:0000259" key="6">
    <source>
        <dbReference type="PROSITE" id="PS50305"/>
    </source>
</evidence>
<feature type="binding site" evidence="4">
    <location>
        <position position="106"/>
    </location>
    <ligand>
        <name>NAD(+)</name>
        <dbReference type="ChEBI" id="CHEBI:57540"/>
    </ligand>
</feature>
<dbReference type="GO" id="GO:0070403">
    <property type="term" value="F:NAD+ binding"/>
    <property type="evidence" value="ECO:0007669"/>
    <property type="project" value="UniProtKB-UniRule"/>
</dbReference>
<sequence>MRGEAETFIKAIENAQCITVLTGAGMSTESGIPDFRSAGGIWTEDMSRMEAMSRDYYERYPKLFWPKFKELFQMKMTGTFQPNAGHMYLADLEKRGKDVRVFTQNIDGLHIKAGSRRVYELHGSVQTAACPKCGERYGLDHILKDDVPRCSRINRKGEECGFILKTDVVLFGDAVQHFDTLFESLDESDLLLVIGTSLEVAPVRFVPGEAHLIPGLKKIMINLDDTPFDHLFDVVIHRKVAEFVKEISS</sequence>
<feature type="binding site" evidence="4">
    <location>
        <position position="35"/>
    </location>
    <ligand>
        <name>NAD(+)</name>
        <dbReference type="ChEBI" id="CHEBI:57540"/>
    </ligand>
</feature>
<evidence type="ECO:0000256" key="5">
    <source>
        <dbReference type="PROSITE-ProRule" id="PRU00236"/>
    </source>
</evidence>
<dbReference type="HAMAP" id="MF_01968">
    <property type="entry name" value="Sirtuin_ClassU"/>
    <property type="match status" value="1"/>
</dbReference>
<comment type="function">
    <text evidence="4">NAD-dependent protein deacetylase which modulates the activities of several enzymes which are inactive in their acetylated form.</text>
</comment>
<dbReference type="InterPro" id="IPR003000">
    <property type="entry name" value="Sirtuin"/>
</dbReference>
<dbReference type="EMBL" id="JARRTL010000024">
    <property type="protein sequence ID" value="MEC0486758.1"/>
    <property type="molecule type" value="Genomic_DNA"/>
</dbReference>
<accession>A0A0T6BSB0</accession>
<feature type="binding site" evidence="4">
    <location>
        <position position="106"/>
    </location>
    <ligand>
        <name>nicotinamide</name>
        <dbReference type="ChEBI" id="CHEBI:17154"/>
    </ligand>
</feature>
<feature type="binding site" evidence="4">
    <location>
        <position position="104"/>
    </location>
    <ligand>
        <name>NAD(+)</name>
        <dbReference type="ChEBI" id="CHEBI:57540"/>
    </ligand>
</feature>
<evidence type="ECO:0000313" key="9">
    <source>
        <dbReference type="Proteomes" id="UP000036168"/>
    </source>
</evidence>
<dbReference type="STRING" id="1664069.BGLY_1067"/>
<keyword evidence="2 4" id="KW-0808">Transferase</keyword>
<comment type="similarity">
    <text evidence="4">Belongs to the sirtuin family. Class U subfamily.</text>
</comment>
<dbReference type="GO" id="GO:0017136">
    <property type="term" value="F:histone deacetylase activity, NAD-dependent"/>
    <property type="evidence" value="ECO:0007669"/>
    <property type="project" value="TreeGrafter"/>
</dbReference>
<dbReference type="Proteomes" id="UP001341297">
    <property type="component" value="Unassembled WGS sequence"/>
</dbReference>
<dbReference type="SUPFAM" id="SSF52467">
    <property type="entry name" value="DHS-like NAD/FAD-binding domain"/>
    <property type="match status" value="1"/>
</dbReference>
<dbReference type="Gene3D" id="3.40.50.1220">
    <property type="entry name" value="TPP-binding domain"/>
    <property type="match status" value="1"/>
</dbReference>
<feature type="binding site" evidence="4">
    <location>
        <position position="35"/>
    </location>
    <ligand>
        <name>nicotinamide</name>
        <dbReference type="ChEBI" id="CHEBI:17154"/>
    </ligand>
</feature>
<dbReference type="RefSeq" id="WP_048353443.1">
    <property type="nucleotide sequence ID" value="NZ_CP023481.1"/>
</dbReference>
<feature type="binding site" evidence="4">
    <location>
        <position position="240"/>
    </location>
    <ligand>
        <name>NAD(+)</name>
        <dbReference type="ChEBI" id="CHEBI:57540"/>
    </ligand>
</feature>
<comment type="cofactor">
    <cofactor evidence="4">
        <name>Zn(2+)</name>
        <dbReference type="ChEBI" id="CHEBI:29105"/>
    </cofactor>
    <text evidence="4">Binds 1 zinc ion per subunit.</text>
</comment>
<dbReference type="GO" id="GO:0008270">
    <property type="term" value="F:zinc ion binding"/>
    <property type="evidence" value="ECO:0007669"/>
    <property type="project" value="UniProtKB-UniRule"/>
</dbReference>
<keyword evidence="3 4" id="KW-0520">NAD</keyword>
<evidence type="ECO:0000313" key="8">
    <source>
        <dbReference type="EMBL" id="MEC0486758.1"/>
    </source>
</evidence>
<feature type="binding site" evidence="4 5">
    <location>
        <position position="150"/>
    </location>
    <ligand>
        <name>Zn(2+)</name>
        <dbReference type="ChEBI" id="CHEBI:29105"/>
    </ligand>
</feature>
<keyword evidence="4 5" id="KW-0479">Metal-binding</keyword>
<feature type="binding site" evidence="4">
    <location>
        <position position="196"/>
    </location>
    <ligand>
        <name>NAD(+)</name>
        <dbReference type="ChEBI" id="CHEBI:57540"/>
    </ligand>
</feature>
<protein>
    <recommendedName>
        <fullName evidence="4">NAD-dependent protein deacetylase</fullName>
        <ecNumber evidence="4">2.3.1.286</ecNumber>
    </recommendedName>
    <alternativeName>
        <fullName evidence="4">Regulatory protein SIR2 homolog</fullName>
    </alternativeName>
</protein>
<feature type="binding site" evidence="4">
    <location>
        <position position="223"/>
    </location>
    <ligand>
        <name>NAD(+)</name>
        <dbReference type="ChEBI" id="CHEBI:57540"/>
    </ligand>
</feature>
<dbReference type="GO" id="GO:0005737">
    <property type="term" value="C:cytoplasm"/>
    <property type="evidence" value="ECO:0007669"/>
    <property type="project" value="UniProtKB-SubCell"/>
</dbReference>
<comment type="caution">
    <text evidence="7">The sequence shown here is derived from an EMBL/GenBank/DDBJ whole genome shotgun (WGS) entry which is preliminary data.</text>
</comment>
<feature type="binding site" evidence="4 5">
    <location>
        <position position="133"/>
    </location>
    <ligand>
        <name>Zn(2+)</name>
        <dbReference type="ChEBI" id="CHEBI:29105"/>
    </ligand>
</feature>
<keyword evidence="8" id="KW-0012">Acyltransferase</keyword>
<dbReference type="OrthoDB" id="9800582at2"/>
<evidence type="ECO:0000256" key="1">
    <source>
        <dbReference type="ARBA" id="ARBA00022490"/>
    </source>
</evidence>
<dbReference type="Proteomes" id="UP000036168">
    <property type="component" value="Unassembled WGS sequence"/>
</dbReference>
<dbReference type="InterPro" id="IPR026591">
    <property type="entry name" value="Sirtuin_cat_small_dom_sf"/>
</dbReference>
<dbReference type="PANTHER" id="PTHR11085:SF4">
    <property type="entry name" value="NAD-DEPENDENT PROTEIN DEACYLASE"/>
    <property type="match status" value="1"/>
</dbReference>
<dbReference type="Pfam" id="PF02146">
    <property type="entry name" value="SIR2"/>
    <property type="match status" value="1"/>
</dbReference>
<dbReference type="EC" id="2.3.1.286" evidence="4"/>
<comment type="catalytic activity">
    <reaction evidence="4">
        <text>N(6)-acetyl-L-lysyl-[protein] + NAD(+) + H2O = 2''-O-acetyl-ADP-D-ribose + nicotinamide + L-lysyl-[protein]</text>
        <dbReference type="Rhea" id="RHEA:43636"/>
        <dbReference type="Rhea" id="RHEA-COMP:9752"/>
        <dbReference type="Rhea" id="RHEA-COMP:10731"/>
        <dbReference type="ChEBI" id="CHEBI:15377"/>
        <dbReference type="ChEBI" id="CHEBI:17154"/>
        <dbReference type="ChEBI" id="CHEBI:29969"/>
        <dbReference type="ChEBI" id="CHEBI:57540"/>
        <dbReference type="ChEBI" id="CHEBI:61930"/>
        <dbReference type="ChEBI" id="CHEBI:83767"/>
        <dbReference type="EC" id="2.3.1.286"/>
    </reaction>
</comment>
<organism evidence="7 9">
    <name type="scientific">Bacillus glycinifermentans</name>
    <dbReference type="NCBI Taxonomy" id="1664069"/>
    <lineage>
        <taxon>Bacteria</taxon>
        <taxon>Bacillati</taxon>
        <taxon>Bacillota</taxon>
        <taxon>Bacilli</taxon>
        <taxon>Bacillales</taxon>
        <taxon>Bacillaceae</taxon>
        <taxon>Bacillus</taxon>
    </lineage>
</organism>
<feature type="binding site" evidence="4 5">
    <location>
        <position position="130"/>
    </location>
    <ligand>
        <name>Zn(2+)</name>
        <dbReference type="ChEBI" id="CHEBI:29105"/>
    </ligand>
</feature>
<reference evidence="7 9" key="1">
    <citation type="journal article" date="2015" name="Int. J. Syst. Evol. Microbiol.">
        <title>Bacillus glycinifermentans sp. nov., isolated from fermented soybean paste.</title>
        <authorList>
            <person name="Kim S.J."/>
            <person name="Dunlap C.A."/>
            <person name="Kwon S.W."/>
            <person name="Rooney A.P."/>
        </authorList>
    </citation>
    <scope>NUCLEOTIDE SEQUENCE [LARGE SCALE GENOMIC DNA]</scope>
    <source>
        <strain evidence="7 9">GO-13</strain>
    </source>
</reference>
<keyword evidence="10" id="KW-1185">Reference proteome</keyword>
<name>A0A0T6BSB0_9BACI</name>
<feature type="binding site" evidence="4">
    <location>
        <position position="107"/>
    </location>
    <ligand>
        <name>NAD(+)</name>
        <dbReference type="ChEBI" id="CHEBI:57540"/>
    </ligand>
</feature>
<dbReference type="InterPro" id="IPR050134">
    <property type="entry name" value="NAD-dep_sirtuin_deacylases"/>
</dbReference>
<dbReference type="NCBIfam" id="NF001754">
    <property type="entry name" value="PRK00481.1-4"/>
    <property type="match status" value="1"/>
</dbReference>
<dbReference type="InterPro" id="IPR026590">
    <property type="entry name" value="Ssirtuin_cat_dom"/>
</dbReference>
<feature type="binding site" evidence="4">
    <location>
        <position position="197"/>
    </location>
    <ligand>
        <name>NAD(+)</name>
        <dbReference type="ChEBI" id="CHEBI:57540"/>
    </ligand>
</feature>
<feature type="domain" description="Deacetylase sirtuin-type" evidence="6">
    <location>
        <begin position="1"/>
        <end position="249"/>
    </location>
</feature>
<gene>
    <name evidence="4" type="primary">cobB</name>
    <name evidence="7" type="ORF">AB447_214800</name>
    <name evidence="8" type="ORF">P8828_18420</name>
</gene>
<feature type="binding site" evidence="4">
    <location>
        <position position="36"/>
    </location>
    <ligand>
        <name>NAD(+)</name>
        <dbReference type="ChEBI" id="CHEBI:57540"/>
    </ligand>
</feature>
<feature type="binding site" evidence="4">
    <location>
        <position position="222"/>
    </location>
    <ligand>
        <name>NAD(+)</name>
        <dbReference type="ChEBI" id="CHEBI:57540"/>
    </ligand>
</feature>
<dbReference type="CDD" id="cd01407">
    <property type="entry name" value="SIR2-fam"/>
    <property type="match status" value="1"/>
</dbReference>
<feature type="binding site" evidence="4">
    <location>
        <position position="24"/>
    </location>
    <ligand>
        <name>NAD(+)</name>
        <dbReference type="ChEBI" id="CHEBI:57540"/>
    </ligand>
</feature>
<keyword evidence="1 4" id="KW-0963">Cytoplasm</keyword>
<dbReference type="InterPro" id="IPR028628">
    <property type="entry name" value="Sirtuin_class_U"/>
</dbReference>
<feature type="binding site" evidence="4">
    <location>
        <position position="28"/>
    </location>
    <ligand>
        <name>NAD(+)</name>
        <dbReference type="ChEBI" id="CHEBI:57540"/>
    </ligand>
</feature>
<reference evidence="8 10" key="3">
    <citation type="submission" date="2023-03" db="EMBL/GenBank/DDBJ databases">
        <title>Agriculturally important microbes genome sequencing.</title>
        <authorList>
            <person name="Dunlap C."/>
        </authorList>
    </citation>
    <scope>NUCLEOTIDE SEQUENCE [LARGE SCALE GENOMIC DNA]</scope>
    <source>
        <strain evidence="8 10">CBP-3203</strain>
    </source>
</reference>
<dbReference type="InterPro" id="IPR029035">
    <property type="entry name" value="DHS-like_NAD/FAD-binding_dom"/>
</dbReference>
<feature type="binding site" evidence="4">
    <location>
        <position position="107"/>
    </location>
    <ligand>
        <name>nicotinamide</name>
        <dbReference type="ChEBI" id="CHEBI:17154"/>
    </ligand>
</feature>
<comment type="subcellular location">
    <subcellularLocation>
        <location evidence="4">Cytoplasm</location>
    </subcellularLocation>
</comment>
<dbReference type="EMBL" id="LECW02000010">
    <property type="protein sequence ID" value="KRT94519.1"/>
    <property type="molecule type" value="Genomic_DNA"/>
</dbReference>
<feature type="binding site" evidence="4">
    <location>
        <position position="122"/>
    </location>
    <ligand>
        <name>NAD(+)</name>
        <dbReference type="ChEBI" id="CHEBI:57540"/>
    </ligand>
</feature>
<dbReference type="Gene3D" id="3.30.1600.10">
    <property type="entry name" value="SIR2/SIRT2 'Small Domain"/>
    <property type="match status" value="1"/>
</dbReference>
<comment type="caution">
    <text evidence="4">Lacks conserved residue(s) required for the propagation of feature annotation.</text>
</comment>
<evidence type="ECO:0000313" key="7">
    <source>
        <dbReference type="EMBL" id="KRT94519.1"/>
    </source>
</evidence>
<evidence type="ECO:0000256" key="3">
    <source>
        <dbReference type="ARBA" id="ARBA00023027"/>
    </source>
</evidence>
<reference evidence="7" key="2">
    <citation type="submission" date="2015-10" db="EMBL/GenBank/DDBJ databases">
        <authorList>
            <person name="Gilbert D.G."/>
        </authorList>
    </citation>
    <scope>NUCLEOTIDE SEQUENCE</scope>
    <source>
        <strain evidence="7">GO-13</strain>
    </source>
</reference>
<dbReference type="PROSITE" id="PS50305">
    <property type="entry name" value="SIRTUIN"/>
    <property type="match status" value="1"/>
</dbReference>
<dbReference type="AlphaFoldDB" id="A0A0T6BSB0"/>
<feature type="active site" description="Proton acceptor" evidence="4 5">
    <location>
        <position position="122"/>
    </location>
</feature>
<feature type="binding site" evidence="4 5">
    <location>
        <position position="160"/>
    </location>
    <ligand>
        <name>Zn(2+)</name>
        <dbReference type="ChEBI" id="CHEBI:29105"/>
    </ligand>
</feature>
<evidence type="ECO:0000256" key="4">
    <source>
        <dbReference type="HAMAP-Rule" id="MF_01968"/>
    </source>
</evidence>
<proteinExistence type="inferred from homology"/>
<evidence type="ECO:0000313" key="10">
    <source>
        <dbReference type="Proteomes" id="UP001341297"/>
    </source>
</evidence>
<dbReference type="PANTHER" id="PTHR11085">
    <property type="entry name" value="NAD-DEPENDENT PROTEIN DEACYLASE SIRTUIN-5, MITOCHONDRIAL-RELATED"/>
    <property type="match status" value="1"/>
</dbReference>
<evidence type="ECO:0000256" key="2">
    <source>
        <dbReference type="ARBA" id="ARBA00022679"/>
    </source>
</evidence>